<dbReference type="eggNOG" id="COG0340">
    <property type="taxonomic scope" value="Bacteria"/>
</dbReference>
<dbReference type="PANTHER" id="PTHR12835">
    <property type="entry name" value="BIOTIN PROTEIN LIGASE"/>
    <property type="match status" value="1"/>
</dbReference>
<dbReference type="GO" id="GO:0004077">
    <property type="term" value="F:biotin--[biotin carboxyl-carrier protein] ligase activity"/>
    <property type="evidence" value="ECO:0007669"/>
    <property type="project" value="UniProtKB-EC"/>
</dbReference>
<evidence type="ECO:0000313" key="6">
    <source>
        <dbReference type="Proteomes" id="UP000000580"/>
    </source>
</evidence>
<evidence type="ECO:0000256" key="3">
    <source>
        <dbReference type="ARBA" id="ARBA00024227"/>
    </source>
</evidence>
<dbReference type="InterPro" id="IPR004408">
    <property type="entry name" value="Biotin_CoA_COase_ligase"/>
</dbReference>
<evidence type="ECO:0000259" key="4">
    <source>
        <dbReference type="PROSITE" id="PS51733"/>
    </source>
</evidence>
<feature type="domain" description="BPL/LPL catalytic" evidence="4">
    <location>
        <begin position="25"/>
        <end position="214"/>
    </location>
</feature>
<dbReference type="Gene3D" id="3.30.930.10">
    <property type="entry name" value="Bira Bifunctional Protein, Domain 2"/>
    <property type="match status" value="1"/>
</dbReference>
<dbReference type="KEGG" id="mpa:MAP_3397c"/>
<dbReference type="EMBL" id="AE016958">
    <property type="protein sequence ID" value="AAS05947.1"/>
    <property type="molecule type" value="Genomic_DNA"/>
</dbReference>
<organism evidence="5 6">
    <name type="scientific">Mycolicibacterium paratuberculosis (strain ATCC BAA-968 / K-10)</name>
    <name type="common">Mycobacterium paratuberculosis</name>
    <dbReference type="NCBI Taxonomy" id="262316"/>
    <lineage>
        <taxon>Bacteria</taxon>
        <taxon>Bacillati</taxon>
        <taxon>Actinomycetota</taxon>
        <taxon>Actinomycetes</taxon>
        <taxon>Mycobacteriales</taxon>
        <taxon>Mycobacteriaceae</taxon>
        <taxon>Mycobacterium</taxon>
        <taxon>Mycobacterium avium complex (MAC)</taxon>
    </lineage>
</organism>
<dbReference type="InterPro" id="IPR004143">
    <property type="entry name" value="BPL_LPL_catalytic"/>
</dbReference>
<reference evidence="5 6" key="1">
    <citation type="journal article" date="2005" name="Proc. Natl. Acad. Sci. U.S.A.">
        <title>The complete genome sequence of Mycobacterium avium subspecies paratuberculosis.</title>
        <authorList>
            <person name="Li L."/>
            <person name="Bannantine J.P."/>
            <person name="Zhang Q."/>
            <person name="Amonsin A."/>
            <person name="May B.J."/>
            <person name="Alt D."/>
            <person name="Banerji N."/>
            <person name="Kanjilal S."/>
            <person name="Kapur V."/>
        </authorList>
    </citation>
    <scope>NUCLEOTIDE SEQUENCE [LARGE SCALE GENOMIC DNA]</scope>
    <source>
        <strain evidence="6">ATCC BAA-968 / K-10</strain>
    </source>
</reference>
<accession>Q73UH1</accession>
<dbReference type="HOGENOM" id="CLU_051096_5_0_11"/>
<dbReference type="Proteomes" id="UP000000580">
    <property type="component" value="Chromosome"/>
</dbReference>
<dbReference type="NCBIfam" id="TIGR00121">
    <property type="entry name" value="birA_ligase"/>
    <property type="match status" value="1"/>
</dbReference>
<dbReference type="AlphaFoldDB" id="Q73UH1"/>
<dbReference type="Gene3D" id="2.30.30.100">
    <property type="match status" value="1"/>
</dbReference>
<keyword evidence="2" id="KW-0092">Biotin</keyword>
<dbReference type="STRING" id="262316.MAP_3397c"/>
<dbReference type="InterPro" id="IPR045864">
    <property type="entry name" value="aa-tRNA-synth_II/BPL/LPL"/>
</dbReference>
<dbReference type="CDD" id="cd16442">
    <property type="entry name" value="BPL"/>
    <property type="match status" value="1"/>
</dbReference>
<gene>
    <name evidence="5" type="primary">birA</name>
    <name evidence="5" type="ordered locus">MAP_3397c</name>
</gene>
<name>Q73UH1_MYCPA</name>
<dbReference type="GO" id="GO:0005737">
    <property type="term" value="C:cytoplasm"/>
    <property type="evidence" value="ECO:0007669"/>
    <property type="project" value="TreeGrafter"/>
</dbReference>
<dbReference type="PANTHER" id="PTHR12835:SF5">
    <property type="entry name" value="BIOTIN--PROTEIN LIGASE"/>
    <property type="match status" value="1"/>
</dbReference>
<dbReference type="InterPro" id="IPR003142">
    <property type="entry name" value="BPL_C"/>
</dbReference>
<dbReference type="Pfam" id="PF03099">
    <property type="entry name" value="BPL_LplA_LipB"/>
    <property type="match status" value="1"/>
</dbReference>
<evidence type="ECO:0000256" key="1">
    <source>
        <dbReference type="ARBA" id="ARBA00022598"/>
    </source>
</evidence>
<evidence type="ECO:0000256" key="2">
    <source>
        <dbReference type="ARBA" id="ARBA00023267"/>
    </source>
</evidence>
<proteinExistence type="predicted"/>
<dbReference type="Pfam" id="PF02237">
    <property type="entry name" value="BPL_C"/>
    <property type="match status" value="1"/>
</dbReference>
<dbReference type="EC" id="6.3.4.15" evidence="3"/>
<keyword evidence="6" id="KW-1185">Reference proteome</keyword>
<dbReference type="SUPFAM" id="SSF55681">
    <property type="entry name" value="Class II aaRS and biotin synthetases"/>
    <property type="match status" value="1"/>
</dbReference>
<protein>
    <recommendedName>
        <fullName evidence="3">biotin--[biotin carboxyl-carrier protein] ligase</fullName>
        <ecNumber evidence="3">6.3.4.15</ecNumber>
    </recommendedName>
</protein>
<sequence>MSSRLGPVTDRDRLRAPLDAAALRAELIGTGLGWRRLDVVEQTGSTNADLLARAAAGDDVAGAVLIAEHQTAGRGRHGRGWSATPRAQVTMSVGVSVVDVPAAGWGWLPLATGVAVVDTVAPLLQPAGVAVGLKWPNDVLAGPAGTPGKLAGILAEVSKPVVVIGLGLNVTQSADEIDGPGATSLLDLGVAAPDRTALVSGLLRELGRRIVSWQAARGADWALAADYRARSLTIGTRVRADLPGGKHVEGTASGIDDQGRLCLDSGGQTVVVAAGDVVHLR</sequence>
<dbReference type="PROSITE" id="PS51733">
    <property type="entry name" value="BPL_LPL_CATALYTIC"/>
    <property type="match status" value="1"/>
</dbReference>
<keyword evidence="1" id="KW-0436">Ligase</keyword>
<evidence type="ECO:0000313" key="5">
    <source>
        <dbReference type="EMBL" id="AAS05947.1"/>
    </source>
</evidence>